<feature type="domain" description="DUF2231" evidence="2">
    <location>
        <begin position="15"/>
        <end position="132"/>
    </location>
</feature>
<keyword evidence="1" id="KW-0472">Membrane</keyword>
<dbReference type="InterPro" id="IPR019251">
    <property type="entry name" value="DUF2231_TM"/>
</dbReference>
<evidence type="ECO:0000259" key="2">
    <source>
        <dbReference type="Pfam" id="PF09990"/>
    </source>
</evidence>
<feature type="transmembrane region" description="Helical" evidence="1">
    <location>
        <begin position="50"/>
        <end position="73"/>
    </location>
</feature>
<sequence length="142" mass="15074">MTATAERTYRSGLNPLHALLLGGTFSLFLGAALSDYAYSTTYFIQWSAFASWLIAGGLVFNGLALLCSLIGLFKASGHRGLAFTYFGLLLVTWILGFFNALVHARDAWGMMPTGFVLSIIVAVLALAAALLGFSRFGAGGHS</sequence>
<protein>
    <recommendedName>
        <fullName evidence="2">DUF2231 domain-containing protein</fullName>
    </recommendedName>
</protein>
<name>A0A1I3ANR1_9GAMM</name>
<reference evidence="3 4" key="1">
    <citation type="submission" date="2016-10" db="EMBL/GenBank/DDBJ databases">
        <authorList>
            <person name="de Groot N.N."/>
        </authorList>
    </citation>
    <scope>NUCLEOTIDE SEQUENCE [LARGE SCALE GENOMIC DNA]</scope>
    <source>
        <strain evidence="3 4">CGMCC 1.6848</strain>
    </source>
</reference>
<feature type="transmembrane region" description="Helical" evidence="1">
    <location>
        <begin position="114"/>
        <end position="133"/>
    </location>
</feature>
<gene>
    <name evidence="3" type="ORF">SAMN04487959_10554</name>
</gene>
<proteinExistence type="predicted"/>
<evidence type="ECO:0000313" key="4">
    <source>
        <dbReference type="Proteomes" id="UP000199040"/>
    </source>
</evidence>
<dbReference type="STRING" id="442341.SAMN04487959_10554"/>
<accession>A0A1I3ANR1</accession>
<dbReference type="Proteomes" id="UP000199040">
    <property type="component" value="Unassembled WGS sequence"/>
</dbReference>
<organism evidence="3 4">
    <name type="scientific">Modicisalibacter xianhensis</name>
    <dbReference type="NCBI Taxonomy" id="442341"/>
    <lineage>
        <taxon>Bacteria</taxon>
        <taxon>Pseudomonadati</taxon>
        <taxon>Pseudomonadota</taxon>
        <taxon>Gammaproteobacteria</taxon>
        <taxon>Oceanospirillales</taxon>
        <taxon>Halomonadaceae</taxon>
        <taxon>Modicisalibacter</taxon>
    </lineage>
</organism>
<keyword evidence="1" id="KW-1133">Transmembrane helix</keyword>
<dbReference type="AlphaFoldDB" id="A0A1I3ANR1"/>
<keyword evidence="1" id="KW-0812">Transmembrane</keyword>
<dbReference type="Pfam" id="PF09990">
    <property type="entry name" value="DUF2231"/>
    <property type="match status" value="1"/>
</dbReference>
<keyword evidence="4" id="KW-1185">Reference proteome</keyword>
<dbReference type="EMBL" id="FOPY01000005">
    <property type="protein sequence ID" value="SFH51717.1"/>
    <property type="molecule type" value="Genomic_DNA"/>
</dbReference>
<feature type="transmembrane region" description="Helical" evidence="1">
    <location>
        <begin position="80"/>
        <end position="102"/>
    </location>
</feature>
<dbReference type="RefSeq" id="WP_092845088.1">
    <property type="nucleotide sequence ID" value="NZ_FOPY01000005.1"/>
</dbReference>
<evidence type="ECO:0000313" key="3">
    <source>
        <dbReference type="EMBL" id="SFH51717.1"/>
    </source>
</evidence>
<evidence type="ECO:0000256" key="1">
    <source>
        <dbReference type="SAM" id="Phobius"/>
    </source>
</evidence>